<evidence type="ECO:0000313" key="3">
    <source>
        <dbReference type="EMBL" id="RRQ21964.1"/>
    </source>
</evidence>
<gene>
    <name evidence="3" type="ORF">D6C00_08385</name>
</gene>
<name>A0A426QJM4_9GAMM</name>
<feature type="region of interest" description="Disordered" evidence="1">
    <location>
        <begin position="151"/>
        <end position="182"/>
    </location>
</feature>
<feature type="domain" description="Protein-glutamine gamma-glutamyltransferase TgpA N-terminal" evidence="2">
    <location>
        <begin position="2"/>
        <end position="144"/>
    </location>
</feature>
<feature type="region of interest" description="Disordered" evidence="1">
    <location>
        <begin position="1"/>
        <end position="25"/>
    </location>
</feature>
<evidence type="ECO:0000313" key="4">
    <source>
        <dbReference type="Proteomes" id="UP000287798"/>
    </source>
</evidence>
<comment type="caution">
    <text evidence="3">The sequence shown here is derived from an EMBL/GenBank/DDBJ whole genome shotgun (WGS) entry which is preliminary data.</text>
</comment>
<keyword evidence="4" id="KW-1185">Reference proteome</keyword>
<feature type="compositionally biased region" description="Gly residues" evidence="1">
    <location>
        <begin position="173"/>
        <end position="182"/>
    </location>
</feature>
<proteinExistence type="predicted"/>
<protein>
    <submittedName>
        <fullName evidence="3">DUF3488 domain-containing protein</fullName>
    </submittedName>
</protein>
<dbReference type="InterPro" id="IPR052901">
    <property type="entry name" value="Bact_TGase-like"/>
</dbReference>
<sequence length="182" mass="20093">MWSLPGDAHSGVTGLSDSMEPGRISQLAGSEAVAFRVQFDGPPPPPDQRYWRGPVLALTDGRRWEMRPAGPGQRLHSNEQAGRRLEPRGEPVAQTLTLEPHNQVYLLALDRPGSVPEDAWLRPDLQLIAEEKLRQRRRYEVVVSYPQIRVPGTAPGRRDVTRGYPSRRPRPRGTGGGPAAGA</sequence>
<dbReference type="Pfam" id="PF11992">
    <property type="entry name" value="TgpA_N"/>
    <property type="match status" value="1"/>
</dbReference>
<dbReference type="AlphaFoldDB" id="A0A426QJM4"/>
<evidence type="ECO:0000256" key="1">
    <source>
        <dbReference type="SAM" id="MobiDB-lite"/>
    </source>
</evidence>
<reference evidence="3 4" key="1">
    <citation type="journal article" date="2010" name="Int. J. Syst. Evol. Microbiol.">
        <title>Thiohalobacter thiocyanaticus gen. nov., sp. nov., a moderately halophilic, sulfur-oxidizing gammaproteobacterium from hypersaline lakes, that utilizes thiocyanate.</title>
        <authorList>
            <person name="Sorokin D.Y."/>
            <person name="Kovaleva O.L."/>
            <person name="Tourova T.P."/>
            <person name="Muyzer G."/>
        </authorList>
    </citation>
    <scope>NUCLEOTIDE SEQUENCE [LARGE SCALE GENOMIC DNA]</scope>
    <source>
        <strain evidence="3 4">Hrh1</strain>
    </source>
</reference>
<feature type="region of interest" description="Disordered" evidence="1">
    <location>
        <begin position="65"/>
        <end position="90"/>
    </location>
</feature>
<dbReference type="EMBL" id="QZMU01000001">
    <property type="protein sequence ID" value="RRQ21964.1"/>
    <property type="molecule type" value="Genomic_DNA"/>
</dbReference>
<dbReference type="InterPro" id="IPR021878">
    <property type="entry name" value="TgpA_N"/>
</dbReference>
<evidence type="ECO:0000259" key="2">
    <source>
        <dbReference type="Pfam" id="PF11992"/>
    </source>
</evidence>
<dbReference type="PANTHER" id="PTHR42736:SF1">
    <property type="entry name" value="PROTEIN-GLUTAMINE GAMMA-GLUTAMYLTRANSFERASE"/>
    <property type="match status" value="1"/>
</dbReference>
<dbReference type="PANTHER" id="PTHR42736">
    <property type="entry name" value="PROTEIN-GLUTAMINE GAMMA-GLUTAMYLTRANSFERASE"/>
    <property type="match status" value="1"/>
</dbReference>
<accession>A0A426QJM4</accession>
<dbReference type="OrthoDB" id="9804872at2"/>
<organism evidence="3 4">
    <name type="scientific">Thiohalobacter thiocyanaticus</name>
    <dbReference type="NCBI Taxonomy" id="585455"/>
    <lineage>
        <taxon>Bacteria</taxon>
        <taxon>Pseudomonadati</taxon>
        <taxon>Pseudomonadota</taxon>
        <taxon>Gammaproteobacteria</taxon>
        <taxon>Thiohalobacterales</taxon>
        <taxon>Thiohalobacteraceae</taxon>
        <taxon>Thiohalobacter</taxon>
    </lineage>
</organism>
<dbReference type="Proteomes" id="UP000287798">
    <property type="component" value="Unassembled WGS sequence"/>
</dbReference>